<feature type="domain" description="PAS fold-4" evidence="2">
    <location>
        <begin position="16"/>
        <end position="75"/>
    </location>
</feature>
<proteinExistence type="predicted"/>
<dbReference type="InterPro" id="IPR013656">
    <property type="entry name" value="PAS_4"/>
</dbReference>
<dbReference type="Proteomes" id="UP000217163">
    <property type="component" value="Unassembled WGS sequence"/>
</dbReference>
<evidence type="ECO:0000256" key="1">
    <source>
        <dbReference type="ARBA" id="ARBA00022777"/>
    </source>
</evidence>
<dbReference type="EMBL" id="NKQU01000454">
    <property type="protein sequence ID" value="OZI86659.1"/>
    <property type="molecule type" value="Genomic_DNA"/>
</dbReference>
<evidence type="ECO:0000313" key="4">
    <source>
        <dbReference type="Proteomes" id="UP000217163"/>
    </source>
</evidence>
<sequence length="77" mass="8665">MIQMLPSQDRYRQIVELSPDSIKEIALDGKVRFVNSHGVARIAVENAERVLGQQWSSLWPEEVRDTVEEAISAASRG</sequence>
<dbReference type="SUPFAM" id="SSF55785">
    <property type="entry name" value="PYP-like sensor domain (PAS domain)"/>
    <property type="match status" value="1"/>
</dbReference>
<keyword evidence="1 3" id="KW-0808">Transferase</keyword>
<gene>
    <name evidence="3" type="ORF">CFN58_10160</name>
</gene>
<dbReference type="InterPro" id="IPR035965">
    <property type="entry name" value="PAS-like_dom_sf"/>
</dbReference>
<dbReference type="InterPro" id="IPR000014">
    <property type="entry name" value="PAS"/>
</dbReference>
<dbReference type="NCBIfam" id="TIGR00229">
    <property type="entry name" value="sensory_box"/>
    <property type="match status" value="1"/>
</dbReference>
<accession>A0A261WKJ1</accession>
<dbReference type="GO" id="GO:0016301">
    <property type="term" value="F:kinase activity"/>
    <property type="evidence" value="ECO:0007669"/>
    <property type="project" value="UniProtKB-KW"/>
</dbReference>
<evidence type="ECO:0000313" key="3">
    <source>
        <dbReference type="EMBL" id="OZI86659.1"/>
    </source>
</evidence>
<dbReference type="Pfam" id="PF08448">
    <property type="entry name" value="PAS_4"/>
    <property type="match status" value="1"/>
</dbReference>
<keyword evidence="1 3" id="KW-0418">Kinase</keyword>
<name>A0A261WKJ1_9PSED</name>
<protein>
    <submittedName>
        <fullName evidence="3">PAS domain-containing sensor histidine kinase</fullName>
    </submittedName>
</protein>
<comment type="caution">
    <text evidence="3">The sequence shown here is derived from an EMBL/GenBank/DDBJ whole genome shotgun (WGS) entry which is preliminary data.</text>
</comment>
<organism evidence="3 4">
    <name type="scientific">Pseudomonas avellanae</name>
    <dbReference type="NCBI Taxonomy" id="46257"/>
    <lineage>
        <taxon>Bacteria</taxon>
        <taxon>Pseudomonadati</taxon>
        <taxon>Pseudomonadota</taxon>
        <taxon>Gammaproteobacteria</taxon>
        <taxon>Pseudomonadales</taxon>
        <taxon>Pseudomonadaceae</taxon>
        <taxon>Pseudomonas</taxon>
    </lineage>
</organism>
<dbReference type="Gene3D" id="3.30.450.20">
    <property type="entry name" value="PAS domain"/>
    <property type="match status" value="1"/>
</dbReference>
<dbReference type="AlphaFoldDB" id="A0A261WKJ1"/>
<evidence type="ECO:0000259" key="2">
    <source>
        <dbReference type="Pfam" id="PF08448"/>
    </source>
</evidence>
<feature type="non-terminal residue" evidence="3">
    <location>
        <position position="77"/>
    </location>
</feature>
<reference evidence="4" key="1">
    <citation type="journal article" date="2016" name="Sci. Rep.">
        <title>Genome analysis of the kiwifruit canker pathogen Pseudomonas syringae pv. actinidiae biovar 5.</title>
        <authorList>
            <person name="Fujikawa T."/>
            <person name="Sawada H."/>
        </authorList>
    </citation>
    <scope>NUCLEOTIDE SEQUENCE [LARGE SCALE GENOMIC DNA]</scope>
    <source>
        <strain evidence="4">MAFF 212061</strain>
    </source>
</reference>